<dbReference type="PROSITE" id="PS00893">
    <property type="entry name" value="NUDIX_BOX"/>
    <property type="match status" value="1"/>
</dbReference>
<protein>
    <recommendedName>
        <fullName evidence="6">Nudix hydrolase domain-containing protein</fullName>
    </recommendedName>
</protein>
<dbReference type="PRINTS" id="PR00502">
    <property type="entry name" value="NUDIXFAMILY"/>
</dbReference>
<dbReference type="InterPro" id="IPR020476">
    <property type="entry name" value="Nudix_hydrolase"/>
</dbReference>
<proteinExistence type="inferred from homology"/>
<evidence type="ECO:0000256" key="4">
    <source>
        <dbReference type="ARBA" id="ARBA00022842"/>
    </source>
</evidence>
<dbReference type="EMBL" id="BAAAQR010000004">
    <property type="protein sequence ID" value="GAA2144958.1"/>
    <property type="molecule type" value="Genomic_DNA"/>
</dbReference>
<comment type="cofactor">
    <cofactor evidence="1">
        <name>Mg(2+)</name>
        <dbReference type="ChEBI" id="CHEBI:18420"/>
    </cofactor>
</comment>
<accession>A0ABN2ZNJ0</accession>
<comment type="similarity">
    <text evidence="2 5">Belongs to the Nudix hydrolase family.</text>
</comment>
<dbReference type="PANTHER" id="PTHR43046:SF12">
    <property type="entry name" value="GDP-MANNOSE MANNOSYL HYDROLASE"/>
    <property type="match status" value="1"/>
</dbReference>
<evidence type="ECO:0000256" key="2">
    <source>
        <dbReference type="ARBA" id="ARBA00005582"/>
    </source>
</evidence>
<dbReference type="PROSITE" id="PS51462">
    <property type="entry name" value="NUDIX"/>
    <property type="match status" value="1"/>
</dbReference>
<evidence type="ECO:0000256" key="1">
    <source>
        <dbReference type="ARBA" id="ARBA00001946"/>
    </source>
</evidence>
<comment type="caution">
    <text evidence="7">The sequence shown here is derived from an EMBL/GenBank/DDBJ whole genome shotgun (WGS) entry which is preliminary data.</text>
</comment>
<gene>
    <name evidence="7" type="ORF">GCM10009844_19210</name>
</gene>
<dbReference type="PANTHER" id="PTHR43046">
    <property type="entry name" value="GDP-MANNOSE MANNOSYL HYDROLASE"/>
    <property type="match status" value="1"/>
</dbReference>
<dbReference type="Proteomes" id="UP001501771">
    <property type="component" value="Unassembled WGS sequence"/>
</dbReference>
<dbReference type="InterPro" id="IPR015797">
    <property type="entry name" value="NUDIX_hydrolase-like_dom_sf"/>
</dbReference>
<feature type="domain" description="Nudix hydrolase" evidence="6">
    <location>
        <begin position="3"/>
        <end position="147"/>
    </location>
</feature>
<sequence length="155" mass="16439">MVPIHRTAARVLPVSPTGEVLLLQGRDPARPDDLHWVSIGGAVDPGETHVEAALRELLEETGIEAVAADLSVPVHRGSHEFSWDGVAYLNHSTFFAMAMERDVEVSLDGLEPAEVGNVLRAAWWTPDSLAADGTAASPDLPAIMTTAIAAVRGDT</sequence>
<name>A0ABN2ZNJ0_9ACTN</name>
<evidence type="ECO:0000313" key="8">
    <source>
        <dbReference type="Proteomes" id="UP001501771"/>
    </source>
</evidence>
<keyword evidence="8" id="KW-1185">Reference proteome</keyword>
<keyword evidence="3 5" id="KW-0378">Hydrolase</keyword>
<dbReference type="InterPro" id="IPR020084">
    <property type="entry name" value="NUDIX_hydrolase_CS"/>
</dbReference>
<dbReference type="Pfam" id="PF00293">
    <property type="entry name" value="NUDIX"/>
    <property type="match status" value="1"/>
</dbReference>
<reference evidence="7 8" key="1">
    <citation type="journal article" date="2019" name="Int. J. Syst. Evol. Microbiol.">
        <title>The Global Catalogue of Microorganisms (GCM) 10K type strain sequencing project: providing services to taxonomists for standard genome sequencing and annotation.</title>
        <authorList>
            <consortium name="The Broad Institute Genomics Platform"/>
            <consortium name="The Broad Institute Genome Sequencing Center for Infectious Disease"/>
            <person name="Wu L."/>
            <person name="Ma J."/>
        </authorList>
    </citation>
    <scope>NUCLEOTIDE SEQUENCE [LARGE SCALE GENOMIC DNA]</scope>
    <source>
        <strain evidence="7 8">JCM 16022</strain>
    </source>
</reference>
<dbReference type="RefSeq" id="WP_344150656.1">
    <property type="nucleotide sequence ID" value="NZ_BAAAQR010000004.1"/>
</dbReference>
<dbReference type="CDD" id="cd04685">
    <property type="entry name" value="NUDIX_Hydrolase"/>
    <property type="match status" value="1"/>
</dbReference>
<organism evidence="7 8">
    <name type="scientific">Nocardioides koreensis</name>
    <dbReference type="NCBI Taxonomy" id="433651"/>
    <lineage>
        <taxon>Bacteria</taxon>
        <taxon>Bacillati</taxon>
        <taxon>Actinomycetota</taxon>
        <taxon>Actinomycetes</taxon>
        <taxon>Propionibacteriales</taxon>
        <taxon>Nocardioidaceae</taxon>
        <taxon>Nocardioides</taxon>
    </lineage>
</organism>
<evidence type="ECO:0000256" key="3">
    <source>
        <dbReference type="ARBA" id="ARBA00022801"/>
    </source>
</evidence>
<dbReference type="Gene3D" id="3.90.79.10">
    <property type="entry name" value="Nucleoside Triphosphate Pyrophosphohydrolase"/>
    <property type="match status" value="1"/>
</dbReference>
<dbReference type="SUPFAM" id="SSF55811">
    <property type="entry name" value="Nudix"/>
    <property type="match status" value="1"/>
</dbReference>
<keyword evidence="4" id="KW-0460">Magnesium</keyword>
<evidence type="ECO:0000313" key="7">
    <source>
        <dbReference type="EMBL" id="GAA2144958.1"/>
    </source>
</evidence>
<evidence type="ECO:0000259" key="6">
    <source>
        <dbReference type="PROSITE" id="PS51462"/>
    </source>
</evidence>
<dbReference type="InterPro" id="IPR000086">
    <property type="entry name" value="NUDIX_hydrolase_dom"/>
</dbReference>
<evidence type="ECO:0000256" key="5">
    <source>
        <dbReference type="RuleBase" id="RU003476"/>
    </source>
</evidence>